<name>W4GFI9_APHAT</name>
<sequence>MGVAVAVRRVGAARTGVLDNVAMGSCSLDGSILIIDVGVTNVSEEGTVFSAHAVDDANENDLTWFHDRDTTRRFCGELCTVLKYFGGSFAAIVATTLTADAVSSE</sequence>
<reference evidence="1" key="1">
    <citation type="submission" date="2013-12" db="EMBL/GenBank/DDBJ databases">
        <title>The Genome Sequence of Aphanomyces astaci APO3.</title>
        <authorList>
            <consortium name="The Broad Institute Genomics Platform"/>
            <person name="Russ C."/>
            <person name="Tyler B."/>
            <person name="van West P."/>
            <person name="Dieguez-Uribeondo J."/>
            <person name="Young S.K."/>
            <person name="Zeng Q."/>
            <person name="Gargeya S."/>
            <person name="Fitzgerald M."/>
            <person name="Abouelleil A."/>
            <person name="Alvarado L."/>
            <person name="Chapman S.B."/>
            <person name="Gainer-Dewar J."/>
            <person name="Goldberg J."/>
            <person name="Griggs A."/>
            <person name="Gujja S."/>
            <person name="Hansen M."/>
            <person name="Howarth C."/>
            <person name="Imamovic A."/>
            <person name="Ireland A."/>
            <person name="Larimer J."/>
            <person name="McCowan C."/>
            <person name="Murphy C."/>
            <person name="Pearson M."/>
            <person name="Poon T.W."/>
            <person name="Priest M."/>
            <person name="Roberts A."/>
            <person name="Saif S."/>
            <person name="Shea T."/>
            <person name="Sykes S."/>
            <person name="Wortman J."/>
            <person name="Nusbaum C."/>
            <person name="Birren B."/>
        </authorList>
    </citation>
    <scope>NUCLEOTIDE SEQUENCE [LARGE SCALE GENOMIC DNA]</scope>
    <source>
        <strain evidence="1">APO3</strain>
    </source>
</reference>
<evidence type="ECO:0000313" key="1">
    <source>
        <dbReference type="EMBL" id="ETV77829.1"/>
    </source>
</evidence>
<dbReference type="AlphaFoldDB" id="W4GFI9"/>
<dbReference type="RefSeq" id="XP_009832939.1">
    <property type="nucleotide sequence ID" value="XM_009834637.1"/>
</dbReference>
<organism evidence="1">
    <name type="scientific">Aphanomyces astaci</name>
    <name type="common">Crayfish plague agent</name>
    <dbReference type="NCBI Taxonomy" id="112090"/>
    <lineage>
        <taxon>Eukaryota</taxon>
        <taxon>Sar</taxon>
        <taxon>Stramenopiles</taxon>
        <taxon>Oomycota</taxon>
        <taxon>Saprolegniomycetes</taxon>
        <taxon>Saprolegniales</taxon>
        <taxon>Verrucalvaceae</taxon>
        <taxon>Aphanomyces</taxon>
    </lineage>
</organism>
<dbReference type="GeneID" id="20810652"/>
<protein>
    <submittedName>
        <fullName evidence="1">Uncharacterized protein</fullName>
    </submittedName>
</protein>
<accession>W4GFI9</accession>
<dbReference type="OrthoDB" id="10541303at2759"/>
<dbReference type="EMBL" id="KI913132">
    <property type="protein sequence ID" value="ETV77829.1"/>
    <property type="molecule type" value="Genomic_DNA"/>
</dbReference>
<gene>
    <name evidence="1" type="ORF">H257_08656</name>
</gene>
<proteinExistence type="predicted"/>
<dbReference type="VEuPathDB" id="FungiDB:H257_08656"/>